<keyword evidence="3" id="KW-1185">Reference proteome</keyword>
<dbReference type="EMBL" id="JAJEKE010000008">
    <property type="protein sequence ID" value="MCQ1530043.1"/>
    <property type="molecule type" value="Genomic_DNA"/>
</dbReference>
<dbReference type="Proteomes" id="UP001651880">
    <property type="component" value="Unassembled WGS sequence"/>
</dbReference>
<feature type="transmembrane region" description="Helical" evidence="1">
    <location>
        <begin position="53"/>
        <end position="78"/>
    </location>
</feature>
<gene>
    <name evidence="2" type="ORF">LJD61_10860</name>
</gene>
<evidence type="ECO:0000313" key="3">
    <source>
        <dbReference type="Proteomes" id="UP001651880"/>
    </source>
</evidence>
<accession>A0ABT1NIR4</accession>
<protein>
    <recommendedName>
        <fullName evidence="4">DUF4342 domain-containing protein</fullName>
    </recommendedName>
</protein>
<proteinExistence type="predicted"/>
<evidence type="ECO:0000256" key="1">
    <source>
        <dbReference type="SAM" id="Phobius"/>
    </source>
</evidence>
<comment type="caution">
    <text evidence="2">The sequence shown here is derived from an EMBL/GenBank/DDBJ whole genome shotgun (WGS) entry which is preliminary data.</text>
</comment>
<reference evidence="2 3" key="1">
    <citation type="submission" date="2021-10" db="EMBL/GenBank/DDBJ databases">
        <title>Lutispora strain m25 sp. nov., a thermophilic, non-spore-forming bacterium isolated from a lab-scale methanogenic bioreactor digesting anaerobic sludge.</title>
        <authorList>
            <person name="El Houari A."/>
            <person name="Mcdonald J."/>
        </authorList>
    </citation>
    <scope>NUCLEOTIDE SEQUENCE [LARGE SCALE GENOMIC DNA]</scope>
    <source>
        <strain evidence="3">m25</strain>
    </source>
</reference>
<evidence type="ECO:0000313" key="2">
    <source>
        <dbReference type="EMBL" id="MCQ1530043.1"/>
    </source>
</evidence>
<name>A0ABT1NIR4_9FIRM</name>
<sequence>MDRFDKELKNKLNAELKDIVLSEEAIVKIKEQLRRDKSFGFKDASANFLNYEIKIPCSACIAGIALAVLLGISSFTVTDKDIVSFMNRNIIKITDYWEEVR</sequence>
<keyword evidence="1" id="KW-0472">Membrane</keyword>
<organism evidence="2 3">
    <name type="scientific">Lutispora saccharofermentans</name>
    <dbReference type="NCBI Taxonomy" id="3024236"/>
    <lineage>
        <taxon>Bacteria</taxon>
        <taxon>Bacillati</taxon>
        <taxon>Bacillota</taxon>
        <taxon>Clostridia</taxon>
        <taxon>Lutisporales</taxon>
        <taxon>Lutisporaceae</taxon>
        <taxon>Lutispora</taxon>
    </lineage>
</organism>
<dbReference type="RefSeq" id="WP_255227559.1">
    <property type="nucleotide sequence ID" value="NZ_JAJEKE010000008.1"/>
</dbReference>
<evidence type="ECO:0008006" key="4">
    <source>
        <dbReference type="Google" id="ProtNLM"/>
    </source>
</evidence>
<keyword evidence="1" id="KW-1133">Transmembrane helix</keyword>
<keyword evidence="1" id="KW-0812">Transmembrane</keyword>